<comment type="caution">
    <text evidence="13">The sequence shown here is derived from an EMBL/GenBank/DDBJ whole genome shotgun (WGS) entry which is preliminary data.</text>
</comment>
<dbReference type="Proteomes" id="UP000751614">
    <property type="component" value="Unassembled WGS sequence"/>
</dbReference>
<comment type="subcellular location">
    <subcellularLocation>
        <location evidence="1 8">Cell outer membrane</location>
        <topology evidence="1 8">Multi-pass membrane protein</topology>
    </subcellularLocation>
</comment>
<evidence type="ECO:0000256" key="5">
    <source>
        <dbReference type="ARBA" id="ARBA00023077"/>
    </source>
</evidence>
<dbReference type="InterPro" id="IPR008969">
    <property type="entry name" value="CarboxyPept-like_regulatory"/>
</dbReference>
<feature type="domain" description="TonB-dependent receptor-like beta-barrel" evidence="11">
    <location>
        <begin position="417"/>
        <end position="805"/>
    </location>
</feature>
<keyword evidence="10" id="KW-0732">Signal</keyword>
<evidence type="ECO:0000256" key="10">
    <source>
        <dbReference type="SAM" id="SignalP"/>
    </source>
</evidence>
<dbReference type="InterPro" id="IPR012910">
    <property type="entry name" value="Plug_dom"/>
</dbReference>
<dbReference type="InterPro" id="IPR023997">
    <property type="entry name" value="TonB-dep_OMP_SusC/RagA_CS"/>
</dbReference>
<dbReference type="Pfam" id="PF00593">
    <property type="entry name" value="TonB_dep_Rec_b-barrel"/>
    <property type="match status" value="1"/>
</dbReference>
<proteinExistence type="inferred from homology"/>
<feature type="domain" description="TonB-dependent receptor plug" evidence="12">
    <location>
        <begin position="124"/>
        <end position="233"/>
    </location>
</feature>
<dbReference type="Pfam" id="PF13715">
    <property type="entry name" value="CarbopepD_reg_2"/>
    <property type="match status" value="1"/>
</dbReference>
<evidence type="ECO:0000256" key="4">
    <source>
        <dbReference type="ARBA" id="ARBA00022692"/>
    </source>
</evidence>
<dbReference type="InterPro" id="IPR036942">
    <property type="entry name" value="Beta-barrel_TonB_sf"/>
</dbReference>
<name>A0ABY2WS15_9FLAO</name>
<feature type="chain" id="PRO_5045738952" evidence="10">
    <location>
        <begin position="30"/>
        <end position="1065"/>
    </location>
</feature>
<protein>
    <submittedName>
        <fullName evidence="13">SusC/RagA family TonB-linked outer membrane protein</fullName>
    </submittedName>
</protein>
<dbReference type="Gene3D" id="2.40.170.20">
    <property type="entry name" value="TonB-dependent receptor, beta-barrel domain"/>
    <property type="match status" value="1"/>
</dbReference>
<dbReference type="NCBIfam" id="TIGR04057">
    <property type="entry name" value="SusC_RagA_signa"/>
    <property type="match status" value="1"/>
</dbReference>
<keyword evidence="3 8" id="KW-1134">Transmembrane beta strand</keyword>
<accession>A0ABY2WS15</accession>
<dbReference type="InterPro" id="IPR023996">
    <property type="entry name" value="TonB-dep_OMP_SusC/RagA"/>
</dbReference>
<dbReference type="InterPro" id="IPR000531">
    <property type="entry name" value="Beta-barrel_TonB"/>
</dbReference>
<sequence length="1065" mass="117492">MRDQRMFYFNYRTFLASLLLMLCVASSFAQDGLIITGNVSDEQGNPLPGASIVEKGTTNGTQTDFDGNFTLAVADGNSSLLVSYIGFLAKEIVVAGQTNFSITLVETAAGLDEVVVIGYGTKQRRDLTGAISSIDTEELQQRPVVNIAQAVRGRVPGLIAPIGNSPDGAASLQVRGQNSFGTAGASNAPLIVLDGQIFYGSLSDINPVDVQSIDVLKDASSAAIFGARSSAGVIMVTTKKGLKGKTTISINSSVGMVKLASHPNFRNPDQYLEYRVDAFEGLSPNENAEFYRNPTRLQNVDLTTWRNYSPDPAGFTDNELWFQRLNLNSVELENYEEGNTINWFDETTQIGYRTENSISVSGSSEKSSHYFSIGHTNNEGFIVGENFEAIRTRFNLESQVQSFLKMGANIQFSQDNNAPLDNGPDYLTAAFNSARLVSPYGNKYNEDGTIKREPHNDALALNPFLFKNRIKNSKDSNLVGNIFAELTLPWGFKYRVNWINSMRWYHNLDFAFTTPDAQGAGGERRNSTSYTWNVDNILTWNRTIAEDHAVDLTFLLNAESQENYRQTVSSSNFVPSEILGYHQLNFGANPVIINDDSQYTADAQMARLNYVYKGKYLLTGSIRRDGYSAFGANNRRATFKAGALAWNASEENFLESADWLDLLKLRVSWGENGNRSIPLYQSLAGLGTVEYIFSDDGSLTGVTGLSGQRLSNPNLRWESTESLNVGFDFSAFAGKLSGSVEYYNSTTTDLLVERALPDVTGFDSILSNLGELGNQGIELSINAQIMDNTNFSWNSNLVYFTNKNEIKALYGDVEDVLDDQGNVIGTKLADDLANRRFLGQSIDAIYDFELGPVYQTNEEAQAAEFGLVPGDFRVIDQDGDGSISSVDDQIFLGQTSPKHNITFINDFSLFQNFQLSVGINGQFGHKDVWNGRFGGGLGSSESWQPQRMNGYNYPYWTPDNPLSDWARIGSSNIYAASSYDSKSFVRIQNITFGYDFPAKVVGLIGAQALKLSADLSNVAIFTNWEYFDPELYNVYSNPDNFGSRFHTPPASMVPFLATARLSIIL</sequence>
<evidence type="ECO:0000313" key="13">
    <source>
        <dbReference type="EMBL" id="TMU57502.1"/>
    </source>
</evidence>
<evidence type="ECO:0000256" key="1">
    <source>
        <dbReference type="ARBA" id="ARBA00004571"/>
    </source>
</evidence>
<evidence type="ECO:0000256" key="8">
    <source>
        <dbReference type="PROSITE-ProRule" id="PRU01360"/>
    </source>
</evidence>
<keyword evidence="6 8" id="KW-0472">Membrane</keyword>
<keyword evidence="7 8" id="KW-0998">Cell outer membrane</keyword>
<evidence type="ECO:0000259" key="12">
    <source>
        <dbReference type="Pfam" id="PF07715"/>
    </source>
</evidence>
<dbReference type="Pfam" id="PF07715">
    <property type="entry name" value="Plug"/>
    <property type="match status" value="1"/>
</dbReference>
<evidence type="ECO:0000256" key="9">
    <source>
        <dbReference type="RuleBase" id="RU003357"/>
    </source>
</evidence>
<evidence type="ECO:0000256" key="3">
    <source>
        <dbReference type="ARBA" id="ARBA00022452"/>
    </source>
</evidence>
<evidence type="ECO:0000256" key="7">
    <source>
        <dbReference type="ARBA" id="ARBA00023237"/>
    </source>
</evidence>
<gene>
    <name evidence="13" type="ORF">FGG15_08145</name>
</gene>
<keyword evidence="14" id="KW-1185">Reference proteome</keyword>
<feature type="signal peptide" evidence="10">
    <location>
        <begin position="1"/>
        <end position="29"/>
    </location>
</feature>
<dbReference type="Gene3D" id="2.170.130.10">
    <property type="entry name" value="TonB-dependent receptor, plug domain"/>
    <property type="match status" value="1"/>
</dbReference>
<dbReference type="PROSITE" id="PS52016">
    <property type="entry name" value="TONB_DEPENDENT_REC_3"/>
    <property type="match status" value="1"/>
</dbReference>
<dbReference type="SUPFAM" id="SSF49464">
    <property type="entry name" value="Carboxypeptidase regulatory domain-like"/>
    <property type="match status" value="1"/>
</dbReference>
<dbReference type="SUPFAM" id="SSF56935">
    <property type="entry name" value="Porins"/>
    <property type="match status" value="1"/>
</dbReference>
<dbReference type="InterPro" id="IPR037066">
    <property type="entry name" value="Plug_dom_sf"/>
</dbReference>
<reference evidence="13 14" key="1">
    <citation type="submission" date="2019-05" db="EMBL/GenBank/DDBJ databases">
        <title>Flagellimonas sp. AsT0115, sp. nov., isolated from a marine red algae, Asparagopsis taxiformis.</title>
        <authorList>
            <person name="Kim J."/>
            <person name="Jeong S.E."/>
            <person name="Jeon C.O."/>
        </authorList>
    </citation>
    <scope>NUCLEOTIDE SEQUENCE [LARGE SCALE GENOMIC DNA]</scope>
    <source>
        <strain evidence="13 14">AsT0115</strain>
    </source>
</reference>
<dbReference type="RefSeq" id="WP_138835060.1">
    <property type="nucleotide sequence ID" value="NZ_VCNI01000001.1"/>
</dbReference>
<keyword evidence="5 9" id="KW-0798">TonB box</keyword>
<evidence type="ECO:0000256" key="6">
    <source>
        <dbReference type="ARBA" id="ARBA00023136"/>
    </source>
</evidence>
<comment type="similarity">
    <text evidence="8 9">Belongs to the TonB-dependent receptor family.</text>
</comment>
<evidence type="ECO:0000256" key="2">
    <source>
        <dbReference type="ARBA" id="ARBA00022448"/>
    </source>
</evidence>
<dbReference type="Gene3D" id="2.60.40.1120">
    <property type="entry name" value="Carboxypeptidase-like, regulatory domain"/>
    <property type="match status" value="1"/>
</dbReference>
<organism evidence="13 14">
    <name type="scientific">Flagellimonas algicola</name>
    <dbReference type="NCBI Taxonomy" id="2583815"/>
    <lineage>
        <taxon>Bacteria</taxon>
        <taxon>Pseudomonadati</taxon>
        <taxon>Bacteroidota</taxon>
        <taxon>Flavobacteriia</taxon>
        <taxon>Flavobacteriales</taxon>
        <taxon>Flavobacteriaceae</taxon>
        <taxon>Flagellimonas</taxon>
    </lineage>
</organism>
<evidence type="ECO:0000313" key="14">
    <source>
        <dbReference type="Proteomes" id="UP000751614"/>
    </source>
</evidence>
<dbReference type="InterPro" id="IPR039426">
    <property type="entry name" value="TonB-dep_rcpt-like"/>
</dbReference>
<evidence type="ECO:0000259" key="11">
    <source>
        <dbReference type="Pfam" id="PF00593"/>
    </source>
</evidence>
<dbReference type="NCBIfam" id="TIGR04056">
    <property type="entry name" value="OMP_RagA_SusC"/>
    <property type="match status" value="1"/>
</dbReference>
<dbReference type="EMBL" id="VCNI01000001">
    <property type="protein sequence ID" value="TMU57502.1"/>
    <property type="molecule type" value="Genomic_DNA"/>
</dbReference>
<keyword evidence="4 8" id="KW-0812">Transmembrane</keyword>
<keyword evidence="2 8" id="KW-0813">Transport</keyword>